<proteinExistence type="predicted"/>
<evidence type="ECO:0000313" key="2">
    <source>
        <dbReference type="EMBL" id="WOH39596.1"/>
    </source>
</evidence>
<dbReference type="Pfam" id="PF10861">
    <property type="entry name" value="DUF2784"/>
    <property type="match status" value="1"/>
</dbReference>
<feature type="transmembrane region" description="Helical" evidence="1">
    <location>
        <begin position="98"/>
        <end position="118"/>
    </location>
</feature>
<dbReference type="Proteomes" id="UP001301442">
    <property type="component" value="Chromosome"/>
</dbReference>
<reference evidence="2 3" key="1">
    <citation type="submission" date="2023-09" db="EMBL/GenBank/DDBJ databases">
        <authorList>
            <person name="Qi X."/>
        </authorList>
    </citation>
    <scope>NUCLEOTIDE SEQUENCE [LARGE SCALE GENOMIC DNA]</scope>
    <source>
        <strain evidence="2 3">S1-1</strain>
    </source>
</reference>
<dbReference type="InterPro" id="IPR021218">
    <property type="entry name" value="DUF2784"/>
</dbReference>
<name>A0ABZ0GV88_9GAMM</name>
<dbReference type="RefSeq" id="WP_348398356.1">
    <property type="nucleotide sequence ID" value="NZ_CP136600.1"/>
</dbReference>
<dbReference type="EMBL" id="CP136600">
    <property type="protein sequence ID" value="WOH39596.1"/>
    <property type="molecule type" value="Genomic_DNA"/>
</dbReference>
<keyword evidence="3" id="KW-1185">Reference proteome</keyword>
<organism evidence="2 3">
    <name type="scientific">Thalassotalea fonticola</name>
    <dbReference type="NCBI Taxonomy" id="3065649"/>
    <lineage>
        <taxon>Bacteria</taxon>
        <taxon>Pseudomonadati</taxon>
        <taxon>Pseudomonadota</taxon>
        <taxon>Gammaproteobacteria</taxon>
        <taxon>Alteromonadales</taxon>
        <taxon>Colwelliaceae</taxon>
        <taxon>Thalassotalea</taxon>
    </lineage>
</organism>
<evidence type="ECO:0000313" key="3">
    <source>
        <dbReference type="Proteomes" id="UP001301442"/>
    </source>
</evidence>
<protein>
    <submittedName>
        <fullName evidence="2">DUF2784 domain-containing protein</fullName>
    </submittedName>
</protein>
<evidence type="ECO:0000256" key="1">
    <source>
        <dbReference type="SAM" id="Phobius"/>
    </source>
</evidence>
<gene>
    <name evidence="2" type="ORF">RI844_13645</name>
</gene>
<feature type="transmembrane region" description="Helical" evidence="1">
    <location>
        <begin position="41"/>
        <end position="65"/>
    </location>
</feature>
<sequence>MADIILVTHVLFVFFVVFGLVATYLGYYLKWRWVRNPAFRILHLVATGIVVVQSWFSVICPLTIWEMSLREEVGSEIYSGSFIQYWIQSLLYYSAPEWVFIVLYTGFGGLVLASWILVRPNQFKKK</sequence>
<keyword evidence="1" id="KW-1133">Transmembrane helix</keyword>
<accession>A0ABZ0GV88</accession>
<feature type="transmembrane region" description="Helical" evidence="1">
    <location>
        <begin position="6"/>
        <end position="29"/>
    </location>
</feature>
<keyword evidence="1" id="KW-0812">Transmembrane</keyword>
<keyword evidence="1" id="KW-0472">Membrane</keyword>